<name>A0A5M8QW39_9BACT</name>
<dbReference type="GO" id="GO:0004803">
    <property type="term" value="F:transposase activity"/>
    <property type="evidence" value="ECO:0007669"/>
    <property type="project" value="InterPro"/>
</dbReference>
<evidence type="ECO:0000256" key="3">
    <source>
        <dbReference type="ARBA" id="ARBA00023125"/>
    </source>
</evidence>
<gene>
    <name evidence="7" type="ORF">FEM33_11740</name>
</gene>
<comment type="caution">
    <text evidence="7">The sequence shown here is derived from an EMBL/GenBank/DDBJ whole genome shotgun (WGS) entry which is preliminary data.</text>
</comment>
<accession>A0A5M8QW39</accession>
<evidence type="ECO:0000256" key="1">
    <source>
        <dbReference type="ARBA" id="ARBA00009402"/>
    </source>
</evidence>
<reference evidence="7 8" key="1">
    <citation type="submission" date="2019-05" db="EMBL/GenBank/DDBJ databases">
        <authorList>
            <person name="Qu J.-H."/>
        </authorList>
    </citation>
    <scope>NUCLEOTIDE SEQUENCE [LARGE SCALE GENOMIC DNA]</scope>
    <source>
        <strain evidence="7 8">NS28</strain>
    </source>
</reference>
<dbReference type="InterPro" id="IPR002513">
    <property type="entry name" value="Tn3_Tnp_DDE_dom"/>
</dbReference>
<evidence type="ECO:0000259" key="5">
    <source>
        <dbReference type="Pfam" id="PF01526"/>
    </source>
</evidence>
<feature type="domain" description="Tn3 transposase DDE" evidence="5">
    <location>
        <begin position="613"/>
        <end position="1006"/>
    </location>
</feature>
<evidence type="ECO:0000313" key="8">
    <source>
        <dbReference type="Proteomes" id="UP000323994"/>
    </source>
</evidence>
<dbReference type="InterPro" id="IPR025296">
    <property type="entry name" value="DUF4158"/>
</dbReference>
<sequence>MARKEYLTPEERTRFDNPPQLLSEQKGLFLQIPEWASAYLKTLQTPTTQVGFLLQLGYFRVVSRFFLSNRFIQADINYIVSGIMVDPNQIDFTDYFRTTYFRHQEEILKQLGYTGYDKDASQLISQEMKRLVSLRTEPVLIMESVITFLDGHRIEIPPYATLRALLEKSFRQFEQDLEAIMVQYLQQEDKNLLDSLLVQHDSYQQEEKKHVKVQRYQLTFFKRITQSMQPSVIKGRIDNFVRLKEMYFQLLPIITRLNLPEETIKFYAEYVIDNQIFQVADRDNTRYLLLVSFIIHQYYQLGDALVLTFNQAVTSAVNDCENKIKESLFENRMNTSRLVSSVSIRSVTHIDVLSEVERIIHDQVMEASQKVELIDELLRKRKVSSQVLLEDQQRLNNLKLVNQRISDREDYYQALEKGSLRLQIRVSDLIKVLAFDFETSQKQLLEAIDYFQKKDGNIQQHNSVPIDFLSLEEKQRVITPDGKIRISLYKVLLFREMRDHIRAGALNVRSSYLYRSFEEYMITKLQWVKDKDFLLKRASLSHLQKPAPILLKLNEELNFQFRLVNQHIGNGQNQQVYVDAEGQWHMHRYKPDENEIEDPQNLYPQTRAVSLLEVLTTIDQISGFNTAFQHKGIDYLPPRPAEKLFFATIIGLGCNIGIPKMSMISKNIAANALQTTSVQYFSPDMTLKANDLVVEFSNKLPLTDKFRIHPGFIHTSSDGQKYDVSVASLRAAWSFKYFGNGKGVTVYSHLDEAGQLFYSTAFSSSDHEAPYMIDGLMHNRVIQSDAHSTDTGGFSEIIFAITALLGIAFRPRLAKIHEHNLFSIDSVTTYRDFGYQVKPDSKINFELIIEHWDEILRFITTIKLGYSKASTLIRRLNSYSRQHPLYKALKELGRIYKTLYILQYMDQPAVRKSVERVLSKVENSNKFAKAISHGNNQQLIGATYREQLTAEGCKRLIANSINCWNLLHLSGSLAECKKPADREVLLKNILATSTHSWEHINMLGEYDFSEKVDFQAFNLDEIFKDGAEI</sequence>
<keyword evidence="2" id="KW-0815">Transposition</keyword>
<keyword evidence="8" id="KW-1185">Reference proteome</keyword>
<protein>
    <submittedName>
        <fullName evidence="7">Tn3 family transposase</fullName>
    </submittedName>
</protein>
<dbReference type="OrthoDB" id="922297at2"/>
<dbReference type="EMBL" id="VBSN01000037">
    <property type="protein sequence ID" value="KAA6439548.1"/>
    <property type="molecule type" value="Genomic_DNA"/>
</dbReference>
<evidence type="ECO:0000256" key="4">
    <source>
        <dbReference type="ARBA" id="ARBA00023172"/>
    </source>
</evidence>
<dbReference type="RefSeq" id="WP_139012217.1">
    <property type="nucleotide sequence ID" value="NZ_VBSN01000037.1"/>
</dbReference>
<dbReference type="Pfam" id="PF13700">
    <property type="entry name" value="DUF4158"/>
    <property type="match status" value="1"/>
</dbReference>
<evidence type="ECO:0000256" key="2">
    <source>
        <dbReference type="ARBA" id="ARBA00022578"/>
    </source>
</evidence>
<keyword evidence="4" id="KW-0233">DNA recombination</keyword>
<organism evidence="7 8">
    <name type="scientific">Dyadobacter flavalbus</name>
    <dbReference type="NCBI Taxonomy" id="2579942"/>
    <lineage>
        <taxon>Bacteria</taxon>
        <taxon>Pseudomonadati</taxon>
        <taxon>Bacteroidota</taxon>
        <taxon>Cytophagia</taxon>
        <taxon>Cytophagales</taxon>
        <taxon>Spirosomataceae</taxon>
        <taxon>Dyadobacter</taxon>
    </lineage>
</organism>
<evidence type="ECO:0000259" key="6">
    <source>
        <dbReference type="Pfam" id="PF13700"/>
    </source>
</evidence>
<dbReference type="GO" id="GO:0003677">
    <property type="term" value="F:DNA binding"/>
    <property type="evidence" value="ECO:0007669"/>
    <property type="project" value="UniProtKB-KW"/>
</dbReference>
<dbReference type="GO" id="GO:0006313">
    <property type="term" value="P:DNA transposition"/>
    <property type="evidence" value="ECO:0007669"/>
    <property type="project" value="InterPro"/>
</dbReference>
<dbReference type="InterPro" id="IPR047653">
    <property type="entry name" value="Tn3-like_transpos"/>
</dbReference>
<dbReference type="NCBIfam" id="NF033527">
    <property type="entry name" value="transpos_Tn3"/>
    <property type="match status" value="1"/>
</dbReference>
<keyword evidence="3" id="KW-0238">DNA-binding</keyword>
<comment type="similarity">
    <text evidence="1">Belongs to the transposase 7 family.</text>
</comment>
<dbReference type="AlphaFoldDB" id="A0A5M8QW39"/>
<proteinExistence type="inferred from homology"/>
<dbReference type="Proteomes" id="UP000323994">
    <property type="component" value="Unassembled WGS sequence"/>
</dbReference>
<evidence type="ECO:0000313" key="7">
    <source>
        <dbReference type="EMBL" id="KAA6439548.1"/>
    </source>
</evidence>
<dbReference type="Pfam" id="PF01526">
    <property type="entry name" value="DDE_Tnp_Tn3"/>
    <property type="match status" value="1"/>
</dbReference>
<feature type="domain" description="DUF4158" evidence="6">
    <location>
        <begin position="7"/>
        <end position="165"/>
    </location>
</feature>